<dbReference type="Proteomes" id="UP000603602">
    <property type="component" value="Unassembled WGS sequence"/>
</dbReference>
<evidence type="ECO:0000256" key="1">
    <source>
        <dbReference type="ARBA" id="ARBA00006432"/>
    </source>
</evidence>
<evidence type="ECO:0000313" key="5">
    <source>
        <dbReference type="EMBL" id="MBD8503555.1"/>
    </source>
</evidence>
<dbReference type="InterPro" id="IPR020459">
    <property type="entry name" value="AMP-binding"/>
</dbReference>
<dbReference type="Pfam" id="PF00501">
    <property type="entry name" value="AMP-binding"/>
    <property type="match status" value="1"/>
</dbReference>
<dbReference type="PANTHER" id="PTHR43201">
    <property type="entry name" value="ACYL-COA SYNTHETASE"/>
    <property type="match status" value="1"/>
</dbReference>
<dbReference type="Gene3D" id="3.40.50.12780">
    <property type="entry name" value="N-terminal domain of ligase-like"/>
    <property type="match status" value="1"/>
</dbReference>
<dbReference type="EMBL" id="JACYTO010000002">
    <property type="protein sequence ID" value="MBD8503555.1"/>
    <property type="molecule type" value="Genomic_DNA"/>
</dbReference>
<keyword evidence="6" id="KW-1185">Reference proteome</keyword>
<evidence type="ECO:0000259" key="3">
    <source>
        <dbReference type="Pfam" id="PF00501"/>
    </source>
</evidence>
<dbReference type="Gene3D" id="3.30.300.30">
    <property type="match status" value="1"/>
</dbReference>
<evidence type="ECO:0000259" key="4">
    <source>
        <dbReference type="Pfam" id="PF13193"/>
    </source>
</evidence>
<protein>
    <submittedName>
        <fullName evidence="5">AMP-binding protein</fullName>
    </submittedName>
</protein>
<evidence type="ECO:0000256" key="2">
    <source>
        <dbReference type="ARBA" id="ARBA00022598"/>
    </source>
</evidence>
<accession>A0ABR9BDI5</accession>
<comment type="caution">
    <text evidence="5">The sequence shown here is derived from an EMBL/GenBank/DDBJ whole genome shotgun (WGS) entry which is preliminary data.</text>
</comment>
<dbReference type="InterPro" id="IPR042099">
    <property type="entry name" value="ANL_N_sf"/>
</dbReference>
<dbReference type="Pfam" id="PF13193">
    <property type="entry name" value="AMP-binding_C"/>
    <property type="match status" value="1"/>
</dbReference>
<dbReference type="SUPFAM" id="SSF56801">
    <property type="entry name" value="Acetyl-CoA synthetase-like"/>
    <property type="match status" value="1"/>
</dbReference>
<proteinExistence type="inferred from homology"/>
<gene>
    <name evidence="5" type="ORF">IFO67_11725</name>
</gene>
<comment type="similarity">
    <text evidence="1">Belongs to the ATP-dependent AMP-binding enzyme family.</text>
</comment>
<reference evidence="6" key="1">
    <citation type="submission" date="2023-07" db="EMBL/GenBank/DDBJ databases">
        <title>Thauera sp. CAU 1555 isolated from sand of Yaerae Beach.</title>
        <authorList>
            <person name="Kim W."/>
        </authorList>
    </citation>
    <scope>NUCLEOTIDE SEQUENCE [LARGE SCALE GENOMIC DNA]</scope>
    <source>
        <strain evidence="6">CAU 1555</strain>
    </source>
</reference>
<name>A0ABR9BDI5_9RHOO</name>
<feature type="domain" description="AMP-binding enzyme C-terminal" evidence="4">
    <location>
        <begin position="419"/>
        <end position="494"/>
    </location>
</feature>
<dbReference type="PRINTS" id="PR00154">
    <property type="entry name" value="AMPBINDING"/>
</dbReference>
<dbReference type="InterPro" id="IPR020845">
    <property type="entry name" value="AMP-binding_CS"/>
</dbReference>
<dbReference type="PROSITE" id="PS00455">
    <property type="entry name" value="AMP_BINDING"/>
    <property type="match status" value="1"/>
</dbReference>
<organism evidence="5 6">
    <name type="scientific">Thauera sedimentorum</name>
    <dbReference type="NCBI Taxonomy" id="2767595"/>
    <lineage>
        <taxon>Bacteria</taxon>
        <taxon>Pseudomonadati</taxon>
        <taxon>Pseudomonadota</taxon>
        <taxon>Betaproteobacteria</taxon>
        <taxon>Rhodocyclales</taxon>
        <taxon>Zoogloeaceae</taxon>
        <taxon>Thauera</taxon>
    </lineage>
</organism>
<feature type="domain" description="AMP-dependent synthetase/ligase" evidence="3">
    <location>
        <begin position="8"/>
        <end position="369"/>
    </location>
</feature>
<dbReference type="RefSeq" id="WP_187718383.1">
    <property type="nucleotide sequence ID" value="NZ_JACTAH010000002.1"/>
</dbReference>
<dbReference type="PANTHER" id="PTHR43201:SF5">
    <property type="entry name" value="MEDIUM-CHAIN ACYL-COA LIGASE ACSF2, MITOCHONDRIAL"/>
    <property type="match status" value="1"/>
</dbReference>
<keyword evidence="2" id="KW-0436">Ligase</keyword>
<dbReference type="InterPro" id="IPR000873">
    <property type="entry name" value="AMP-dep_synth/lig_dom"/>
</dbReference>
<evidence type="ECO:0000313" key="6">
    <source>
        <dbReference type="Proteomes" id="UP000603602"/>
    </source>
</evidence>
<sequence>MNIANWLHAAARVHPHAPALFSGDTLRADYATFALRASSLARVLADEHGIAAGDRVAVFARNCVEYLEVLYAVWWAGAVVVPVNHKLHPAEAAWIIEHAEASVVFTDAGATFGPGQLPAGCAERAIEGEAYRLAANSHGTLVPPHEAAPDDLAWLFYTSGTTGRPKGVMLSHANLVAMSTSYPIDVDPVSPADAALYAAPMSHGAGLYNFIHVRHAARHVVPESRGFVAAEIFALARTLRQVSMFAAPTMIKRMVDEARRSGSTGDGIKSVIYGGGPMYVADIKEALAVLGPRFIQIYGQGESPMTITALGRSLVAGPDHAERDRILASVGTAQSCVDVKVVDEHMNALPPGVPGEVAVRGATVMRGYWRNEEATRQSIVDGWLRTGDVGYLSEDGFLTLTDRSKDVIISGGTNIYPREVEEVLTRHEAVAEVSVVGERDAEWGEIVVAFVVPLAGATLDDATLEHWCRQHIASFKKPKRYVFCSELPKNSYGKVLKTELRKQLLA</sequence>
<dbReference type="InterPro" id="IPR045851">
    <property type="entry name" value="AMP-bd_C_sf"/>
</dbReference>
<dbReference type="InterPro" id="IPR025110">
    <property type="entry name" value="AMP-bd_C"/>
</dbReference>